<evidence type="ECO:0000313" key="4">
    <source>
        <dbReference type="EMBL" id="GEZ13604.1"/>
    </source>
</evidence>
<accession>A0A699IAC8</accession>
<dbReference type="GO" id="GO:0008270">
    <property type="term" value="F:zinc ion binding"/>
    <property type="evidence" value="ECO:0007669"/>
    <property type="project" value="UniProtKB-KW"/>
</dbReference>
<sequence length="481" mass="55254">MADGIKTMIKQDVMVQETPKGTPQSGSRIHQTTLGYAPNCSDEVDSPCQTQKGTPQSGSMAHPTTLGLVRSFKVMKEMYSGFGKIGATSVECKNFRRVLNHFIGNRDAHMVIQKLLARTEFSLGFSVEYLQDENDKYLVGLFWAEEVAKQNYAVLGDVVSFDATFCSNRYNMVLVPFTGIDNHNSNTDFKRRLCNIVWSNKIEPKTFVKKWAAIMDEFLLNENKWLSDMFEMRGMWIPAYFRNEPMSGLMRTMSRFESENHFFGQITSTRLSLVEFVSHYNTAMDSQRFIYGKNNHDSMNTMPDLKTDLLVEKEVAELYTTTLFYDVQEEIYSSLMNCYALNVHEGESRRHFMIHDTGADFEYKGVVVEVKYEGKINCSCLRHECYGLLCRHIFYVLRLSKVHNFPKSYLQKRWSKNAMPHKRVGCTVEVESSSNAVTNSDSLIRDITLERGCNIDNVPALRQLALKDEHGFDIHLGSRLH</sequence>
<feature type="compositionally biased region" description="Polar residues" evidence="2">
    <location>
        <begin position="47"/>
        <end position="59"/>
    </location>
</feature>
<gene>
    <name evidence="4" type="ORF">Tci_485577</name>
</gene>
<keyword evidence="1" id="KW-0863">Zinc-finger</keyword>
<evidence type="ECO:0000256" key="1">
    <source>
        <dbReference type="PROSITE-ProRule" id="PRU00325"/>
    </source>
</evidence>
<keyword evidence="1" id="KW-0862">Zinc</keyword>
<dbReference type="PANTHER" id="PTHR47718">
    <property type="entry name" value="OS01G0519700 PROTEIN"/>
    <property type="match status" value="1"/>
</dbReference>
<dbReference type="AlphaFoldDB" id="A0A699IAC8"/>
<evidence type="ECO:0000256" key="2">
    <source>
        <dbReference type="SAM" id="MobiDB-lite"/>
    </source>
</evidence>
<keyword evidence="1" id="KW-0479">Metal-binding</keyword>
<dbReference type="EMBL" id="BKCJ010244592">
    <property type="protein sequence ID" value="GEZ13604.1"/>
    <property type="molecule type" value="Genomic_DNA"/>
</dbReference>
<dbReference type="PROSITE" id="PS50966">
    <property type="entry name" value="ZF_SWIM"/>
    <property type="match status" value="1"/>
</dbReference>
<comment type="caution">
    <text evidence="4">The sequence shown here is derived from an EMBL/GenBank/DDBJ whole genome shotgun (WGS) entry which is preliminary data.</text>
</comment>
<dbReference type="InterPro" id="IPR007527">
    <property type="entry name" value="Znf_SWIM"/>
</dbReference>
<protein>
    <recommendedName>
        <fullName evidence="3">SWIM-type domain-containing protein</fullName>
    </recommendedName>
</protein>
<feature type="region of interest" description="Disordered" evidence="2">
    <location>
        <begin position="42"/>
        <end position="61"/>
    </location>
</feature>
<dbReference type="PANTHER" id="PTHR47718:SF17">
    <property type="entry name" value="PROTEIN FAR1-RELATED SEQUENCE 5-LIKE"/>
    <property type="match status" value="1"/>
</dbReference>
<feature type="domain" description="SWIM-type" evidence="3">
    <location>
        <begin position="366"/>
        <end position="401"/>
    </location>
</feature>
<name>A0A699IAC8_TANCI</name>
<organism evidence="4">
    <name type="scientific">Tanacetum cinerariifolium</name>
    <name type="common">Dalmatian daisy</name>
    <name type="synonym">Chrysanthemum cinerariifolium</name>
    <dbReference type="NCBI Taxonomy" id="118510"/>
    <lineage>
        <taxon>Eukaryota</taxon>
        <taxon>Viridiplantae</taxon>
        <taxon>Streptophyta</taxon>
        <taxon>Embryophyta</taxon>
        <taxon>Tracheophyta</taxon>
        <taxon>Spermatophyta</taxon>
        <taxon>Magnoliopsida</taxon>
        <taxon>eudicotyledons</taxon>
        <taxon>Gunneridae</taxon>
        <taxon>Pentapetalae</taxon>
        <taxon>asterids</taxon>
        <taxon>campanulids</taxon>
        <taxon>Asterales</taxon>
        <taxon>Asteraceae</taxon>
        <taxon>Asteroideae</taxon>
        <taxon>Anthemideae</taxon>
        <taxon>Anthemidinae</taxon>
        <taxon>Tanacetum</taxon>
    </lineage>
</organism>
<proteinExistence type="predicted"/>
<evidence type="ECO:0000259" key="3">
    <source>
        <dbReference type="PROSITE" id="PS50966"/>
    </source>
</evidence>
<reference evidence="4" key="1">
    <citation type="journal article" date="2019" name="Sci. Rep.">
        <title>Draft genome of Tanacetum cinerariifolium, the natural source of mosquito coil.</title>
        <authorList>
            <person name="Yamashiro T."/>
            <person name="Shiraishi A."/>
            <person name="Satake H."/>
            <person name="Nakayama K."/>
        </authorList>
    </citation>
    <scope>NUCLEOTIDE SEQUENCE</scope>
</reference>